<evidence type="ECO:0000313" key="1">
    <source>
        <dbReference type="EMBL" id="RCX16925.1"/>
    </source>
</evidence>
<name>A0A369B6G5_9FIRM</name>
<dbReference type="Proteomes" id="UP000253034">
    <property type="component" value="Unassembled WGS sequence"/>
</dbReference>
<reference evidence="1 2" key="1">
    <citation type="submission" date="2018-07" db="EMBL/GenBank/DDBJ databases">
        <title>Genomic Encyclopedia of Type Strains, Phase IV (KMG-IV): sequencing the most valuable type-strain genomes for metagenomic binning, comparative biology and taxonomic classification.</title>
        <authorList>
            <person name="Goeker M."/>
        </authorList>
    </citation>
    <scope>NUCLEOTIDE SEQUENCE [LARGE SCALE GENOMIC DNA]</scope>
    <source>
        <strain evidence="1 2">DSM 27016</strain>
    </source>
</reference>
<protein>
    <submittedName>
        <fullName evidence="1">Uncharacterized protein DUF4085</fullName>
    </submittedName>
</protein>
<dbReference type="AlphaFoldDB" id="A0A369B6G5"/>
<sequence>MKYYTREMYEKDQVMDWLLMDKTIFSDLERYYVENGIDFNVKHEETNKLLLKYLPEHLRDKIYSIKDAIYLDKYDALFRPYLVDELEKWKNDIKQECISNSQAYSKYLNSIAMLLPDGVQTLIKTSLHDAQLIEINKPTENTIAFELDGSNCCPPQGRYIMLFSDVNFFHMTQDILPKWWIYEEIELINEDCFRMGILFDNGECELIANNLILKTK</sequence>
<dbReference type="EMBL" id="QPJT01000009">
    <property type="protein sequence ID" value="RCX16925.1"/>
    <property type="molecule type" value="Genomic_DNA"/>
</dbReference>
<dbReference type="OrthoDB" id="1935963at2"/>
<dbReference type="Pfam" id="PF13315">
    <property type="entry name" value="DUF4085"/>
    <property type="match status" value="1"/>
</dbReference>
<evidence type="ECO:0000313" key="2">
    <source>
        <dbReference type="Proteomes" id="UP000253034"/>
    </source>
</evidence>
<gene>
    <name evidence="1" type="ORF">DFR58_109153</name>
</gene>
<dbReference type="InterPro" id="IPR025144">
    <property type="entry name" value="DUF4085"/>
</dbReference>
<accession>A0A369B6G5</accession>
<comment type="caution">
    <text evidence="1">The sequence shown here is derived from an EMBL/GenBank/DDBJ whole genome shotgun (WGS) entry which is preliminary data.</text>
</comment>
<organism evidence="1 2">
    <name type="scientific">Anaerobacterium chartisolvens</name>
    <dbReference type="NCBI Taxonomy" id="1297424"/>
    <lineage>
        <taxon>Bacteria</taxon>
        <taxon>Bacillati</taxon>
        <taxon>Bacillota</taxon>
        <taxon>Clostridia</taxon>
        <taxon>Eubacteriales</taxon>
        <taxon>Oscillospiraceae</taxon>
        <taxon>Anaerobacterium</taxon>
    </lineage>
</organism>
<dbReference type="RefSeq" id="WP_114297651.1">
    <property type="nucleotide sequence ID" value="NZ_QPJT01000009.1"/>
</dbReference>
<keyword evidence="2" id="KW-1185">Reference proteome</keyword>
<proteinExistence type="predicted"/>